<evidence type="ECO:0000259" key="1">
    <source>
        <dbReference type="Pfam" id="PF13568"/>
    </source>
</evidence>
<dbReference type="Pfam" id="PF13568">
    <property type="entry name" value="OMP_b-brl_2"/>
    <property type="match status" value="1"/>
</dbReference>
<dbReference type="InterPro" id="IPR025665">
    <property type="entry name" value="Beta-barrel_OMP_2"/>
</dbReference>
<reference evidence="2 3" key="2">
    <citation type="journal article" date="2022" name="Microorganisms">
        <title>Complete Genome Sequences of Two Flavobacterium ammonificans Strains and a Flavobacterium ammoniigenes Strain of Ammonifying Bacterioplankton Isolated from Surface River Water.</title>
        <authorList>
            <person name="Suda W."/>
            <person name="Ogata Y."/>
            <person name="Shindo C."/>
            <person name="Watanabe K."/>
        </authorList>
    </citation>
    <scope>NUCLEOTIDE SEQUENCE [LARGE SCALE GENOMIC DNA]</scope>
    <source>
        <strain evidence="2 3">GENT11</strain>
    </source>
</reference>
<name>A0ABM7UYD2_9FLAO</name>
<proteinExistence type="predicted"/>
<organism evidence="2 3">
    <name type="scientific">Flavobacterium ammonificans</name>
    <dbReference type="NCBI Taxonomy" id="1751056"/>
    <lineage>
        <taxon>Bacteria</taxon>
        <taxon>Pseudomonadati</taxon>
        <taxon>Bacteroidota</taxon>
        <taxon>Flavobacteriia</taxon>
        <taxon>Flavobacteriales</taxon>
        <taxon>Flavobacteriaceae</taxon>
        <taxon>Flavobacterium</taxon>
    </lineage>
</organism>
<accession>A0ABM7UYD2</accession>
<dbReference type="EMBL" id="AP025183">
    <property type="protein sequence ID" value="BDB52451.1"/>
    <property type="molecule type" value="Genomic_DNA"/>
</dbReference>
<sequence>MLLVIINTIPMKEMNSYVKSILVFQLFILYCIPIFGQENQKSEIISETKIDSLYREDQFFIGVTYNLFNKTPVGFSNDKFAAGLTAGFLRDMPINTKRNLAIAPGLGLTFNNYNQNIGISTSNGIPSYSLLSDPSKYSNNKFSQLFLDVPIELRWRGSTFQNHTFFRIHAGLKLSYLVFDRSVFTSNLGDVAINNNPDFNKIQYGLFAAAGYGSANLYIHYGLNSLFKTAQIAGNPINARSLNIGLVFYIL</sequence>
<gene>
    <name evidence="2" type="ORF">GENT11_07630</name>
</gene>
<evidence type="ECO:0000313" key="3">
    <source>
        <dbReference type="Proteomes" id="UP001319865"/>
    </source>
</evidence>
<reference evidence="2 3" key="1">
    <citation type="journal article" date="2022" name="Int. J. Syst. Evol. Microbiol.">
        <title>Flavobacterium ammonificans sp. nov. and Flavobacterium ammoniigenes sp. nov., ammonifying bacteria isolated from surface river water.</title>
        <authorList>
            <person name="Watanabe K."/>
            <person name="Kitamura T."/>
            <person name="Ogata Y."/>
            <person name="Shindo C."/>
            <person name="Suda W."/>
        </authorList>
    </citation>
    <scope>NUCLEOTIDE SEQUENCE [LARGE SCALE GENOMIC DNA]</scope>
    <source>
        <strain evidence="2 3">GENT11</strain>
    </source>
</reference>
<feature type="domain" description="Outer membrane protein beta-barrel" evidence="1">
    <location>
        <begin position="43"/>
        <end position="227"/>
    </location>
</feature>
<keyword evidence="3" id="KW-1185">Reference proteome</keyword>
<dbReference type="Proteomes" id="UP001319865">
    <property type="component" value="Chromosome"/>
</dbReference>
<protein>
    <recommendedName>
        <fullName evidence="1">Outer membrane protein beta-barrel domain-containing protein</fullName>
    </recommendedName>
</protein>
<evidence type="ECO:0000313" key="2">
    <source>
        <dbReference type="EMBL" id="BDB52451.1"/>
    </source>
</evidence>